<dbReference type="PROSITE" id="PS51257">
    <property type="entry name" value="PROKAR_LIPOPROTEIN"/>
    <property type="match status" value="1"/>
</dbReference>
<reference evidence="3 4" key="1">
    <citation type="submission" date="2019-10" db="EMBL/GenBank/DDBJ databases">
        <title>Alkalibaculum tamaniensis sp.nov., a new alkaliphilic acetogen, isolated on methoxylated aromatics from a mud volcano.</title>
        <authorList>
            <person name="Khomyakova M.A."/>
            <person name="Merkel A.Y."/>
            <person name="Bonch-Osmolovskaya E.A."/>
            <person name="Slobodkin A.I."/>
        </authorList>
    </citation>
    <scope>NUCLEOTIDE SEQUENCE [LARGE SCALE GENOMIC DNA]</scope>
    <source>
        <strain evidence="3 4">M08DMB</strain>
    </source>
</reference>
<dbReference type="InterPro" id="IPR025997">
    <property type="entry name" value="SBP_2_dom"/>
</dbReference>
<dbReference type="InterPro" id="IPR028082">
    <property type="entry name" value="Peripla_BP_I"/>
</dbReference>
<proteinExistence type="predicted"/>
<evidence type="ECO:0000313" key="3">
    <source>
        <dbReference type="EMBL" id="MPW26577.1"/>
    </source>
</evidence>
<gene>
    <name evidence="3" type="ORF">GC105_12340</name>
</gene>
<organism evidence="3 4">
    <name type="scientific">Alkalibaculum sporogenes</name>
    <dbReference type="NCBI Taxonomy" id="2655001"/>
    <lineage>
        <taxon>Bacteria</taxon>
        <taxon>Bacillati</taxon>
        <taxon>Bacillota</taxon>
        <taxon>Clostridia</taxon>
        <taxon>Eubacteriales</taxon>
        <taxon>Eubacteriaceae</taxon>
        <taxon>Alkalibaculum</taxon>
    </lineage>
</organism>
<dbReference type="Gene3D" id="3.40.50.2300">
    <property type="match status" value="1"/>
</dbReference>
<evidence type="ECO:0000313" key="4">
    <source>
        <dbReference type="Proteomes" id="UP000440004"/>
    </source>
</evidence>
<name>A0A6A7KBL3_9FIRM</name>
<comment type="caution">
    <text evidence="3">The sequence shown here is derived from an EMBL/GenBank/DDBJ whole genome shotgun (WGS) entry which is preliminary data.</text>
</comment>
<feature type="signal peptide" evidence="1">
    <location>
        <begin position="1"/>
        <end position="20"/>
    </location>
</feature>
<dbReference type="Pfam" id="PF13407">
    <property type="entry name" value="Peripla_BP_4"/>
    <property type="match status" value="1"/>
</dbReference>
<feature type="chain" id="PRO_5039292045" evidence="1">
    <location>
        <begin position="21"/>
        <end position="385"/>
    </location>
</feature>
<keyword evidence="1" id="KW-0732">Signal</keyword>
<dbReference type="Proteomes" id="UP000440004">
    <property type="component" value="Unassembled WGS sequence"/>
</dbReference>
<evidence type="ECO:0000256" key="1">
    <source>
        <dbReference type="SAM" id="SignalP"/>
    </source>
</evidence>
<accession>A0A6A7KBL3</accession>
<evidence type="ECO:0000259" key="2">
    <source>
        <dbReference type="Pfam" id="PF13407"/>
    </source>
</evidence>
<dbReference type="RefSeq" id="WP_152805222.1">
    <property type="nucleotide sequence ID" value="NZ_WHNX01000021.1"/>
</dbReference>
<dbReference type="SUPFAM" id="SSF53822">
    <property type="entry name" value="Periplasmic binding protein-like I"/>
    <property type="match status" value="1"/>
</dbReference>
<dbReference type="EMBL" id="WHNX01000021">
    <property type="protein sequence ID" value="MPW26577.1"/>
    <property type="molecule type" value="Genomic_DNA"/>
</dbReference>
<dbReference type="AlphaFoldDB" id="A0A6A7KBL3"/>
<protein>
    <submittedName>
        <fullName evidence="3">Substrate-binding domain-containing protein</fullName>
    </submittedName>
</protein>
<feature type="domain" description="Periplasmic binding protein" evidence="2">
    <location>
        <begin position="38"/>
        <end position="272"/>
    </location>
</feature>
<keyword evidence="4" id="KW-1185">Reference proteome</keyword>
<sequence>MKKRVVLVVLTLVLVIGSFAFTGCNNSEGAESGEKVKIGVIMYGYNDDQGQNTKEYCTYLEENFNVEFVYEATDYNDDAHINSVENLISAGCTAIISGYDTSLESSIQTCESAEVYYVLALDFASPSDANNVSSDYFIGGTMQFGGDEAALGKAYAEKFINSEYTNVSGVSFPEFAFVEAPGIYGAFKSEIEAAGDFTVSDIVFSTGFTPADVQTATANAISADTQVIFGMSSGLDYVYPELKNNHPNVKLIALGYNDSAKALLEAGTLIAGGTNSYIQSFASSFVRIMNAFEGKEYSDSADGSFNITEGDVTVVNGVAGYPIYDKDSIDDFVTYAFGRGSDGMSKGAVTADEIKKVLLSENSSATLKDLNELSSRTVEQVKAAR</sequence>